<evidence type="ECO:0000313" key="1">
    <source>
        <dbReference type="EMBL" id="QHS83038.1"/>
    </source>
</evidence>
<proteinExistence type="predicted"/>
<accession>A0A6C0ATI5</accession>
<dbReference type="EMBL" id="MN740865">
    <property type="protein sequence ID" value="QHS83038.1"/>
    <property type="molecule type" value="Genomic_DNA"/>
</dbReference>
<organism evidence="1">
    <name type="scientific">viral metagenome</name>
    <dbReference type="NCBI Taxonomy" id="1070528"/>
    <lineage>
        <taxon>unclassified sequences</taxon>
        <taxon>metagenomes</taxon>
        <taxon>organismal metagenomes</taxon>
    </lineage>
</organism>
<name>A0A6C0ATI5_9ZZZZ</name>
<protein>
    <submittedName>
        <fullName evidence="1">Uncharacterized protein</fullName>
    </submittedName>
</protein>
<reference evidence="1" key="1">
    <citation type="journal article" date="2020" name="Nature">
        <title>Giant virus diversity and host interactions through global metagenomics.</title>
        <authorList>
            <person name="Schulz F."/>
            <person name="Roux S."/>
            <person name="Paez-Espino D."/>
            <person name="Jungbluth S."/>
            <person name="Walsh D.A."/>
            <person name="Denef V.J."/>
            <person name="McMahon K.D."/>
            <person name="Konstantinidis K.T."/>
            <person name="Eloe-Fadrosh E.A."/>
            <person name="Kyrpides N.C."/>
            <person name="Woyke T."/>
        </authorList>
    </citation>
    <scope>NUCLEOTIDE SEQUENCE</scope>
    <source>
        <strain evidence="1">GVMAG-S-1103017-74</strain>
    </source>
</reference>
<dbReference type="AlphaFoldDB" id="A0A6C0ATI5"/>
<sequence>MSSLAITYNDPDESTERVVSKHGQEEEYTLCCNVHGIACRPPPTATVFSFVLTDECKSDTNVCCIPMTSAVEGSKTFVTAVRNGTLPRRTAKLVDKLREALTTTYGMKEGVVSWGVDDDEAVAAAKDGGEDPQHEAWMQRYEVARRVLSEGDALGLMPADEQAKYTSVPVPTWRHVWRTFFHALDYLADGDERVAREITAMDPVCAAYRNVFPQLWVLQTTDHRTSELNADKMRLRRMDGDTLLDARLRTLDFLIDDFFETKCRKCHVCFADWAGDILLSHMMDEGYTFA</sequence>